<name>A0AAQ4DVJ3_AMBAM</name>
<reference evidence="4 5" key="1">
    <citation type="journal article" date="2023" name="Arcadia Sci">
        <title>De novo assembly of a long-read Amblyomma americanum tick genome.</title>
        <authorList>
            <person name="Chou S."/>
            <person name="Poskanzer K.E."/>
            <person name="Rollins M."/>
            <person name="Thuy-Boun P.S."/>
        </authorList>
    </citation>
    <scope>NUCLEOTIDE SEQUENCE [LARGE SCALE GENOMIC DNA]</scope>
    <source>
        <strain evidence="4">F_SG_1</strain>
        <tissue evidence="4">Salivary glands</tissue>
    </source>
</reference>
<dbReference type="PROSITE" id="PS00518">
    <property type="entry name" value="ZF_RING_1"/>
    <property type="match status" value="1"/>
</dbReference>
<protein>
    <submittedName>
        <fullName evidence="4">Uncharacterized protein</fullName>
    </submittedName>
</protein>
<dbReference type="InterPro" id="IPR017907">
    <property type="entry name" value="Znf_RING_CS"/>
</dbReference>
<keyword evidence="2" id="KW-0863">Zinc-finger</keyword>
<organism evidence="4 5">
    <name type="scientific">Amblyomma americanum</name>
    <name type="common">Lone star tick</name>
    <dbReference type="NCBI Taxonomy" id="6943"/>
    <lineage>
        <taxon>Eukaryota</taxon>
        <taxon>Metazoa</taxon>
        <taxon>Ecdysozoa</taxon>
        <taxon>Arthropoda</taxon>
        <taxon>Chelicerata</taxon>
        <taxon>Arachnida</taxon>
        <taxon>Acari</taxon>
        <taxon>Parasitiformes</taxon>
        <taxon>Ixodida</taxon>
        <taxon>Ixodoidea</taxon>
        <taxon>Ixodidae</taxon>
        <taxon>Amblyomminae</taxon>
        <taxon>Amblyomma</taxon>
    </lineage>
</organism>
<gene>
    <name evidence="4" type="ORF">V5799_006738</name>
</gene>
<evidence type="ECO:0000313" key="5">
    <source>
        <dbReference type="Proteomes" id="UP001321473"/>
    </source>
</evidence>
<evidence type="ECO:0000313" key="4">
    <source>
        <dbReference type="EMBL" id="KAK8766483.1"/>
    </source>
</evidence>
<accession>A0AAQ4DVJ3</accession>
<keyword evidence="1" id="KW-0479">Metal-binding</keyword>
<evidence type="ECO:0000256" key="2">
    <source>
        <dbReference type="ARBA" id="ARBA00022771"/>
    </source>
</evidence>
<sequence>MSRLSNSPAARGYVKVTVSKNKQVRCEVTSGSLYLFYECVHCGDFTETAQALLCSHYLCEECYSKCTAYACSRDGTVTKKEEASRRISLCDYTYDTLCLKCPKCFLIYGNCRKTAGLTKKYRHLPRSSLSGAPQKEKHIQRYTYHPRV</sequence>
<dbReference type="Proteomes" id="UP001321473">
    <property type="component" value="Unassembled WGS sequence"/>
</dbReference>
<evidence type="ECO:0000256" key="1">
    <source>
        <dbReference type="ARBA" id="ARBA00022723"/>
    </source>
</evidence>
<dbReference type="EMBL" id="JARKHS020026296">
    <property type="protein sequence ID" value="KAK8766483.1"/>
    <property type="molecule type" value="Genomic_DNA"/>
</dbReference>
<comment type="caution">
    <text evidence="4">The sequence shown here is derived from an EMBL/GenBank/DDBJ whole genome shotgun (WGS) entry which is preliminary data.</text>
</comment>
<dbReference type="AlphaFoldDB" id="A0AAQ4DVJ3"/>
<proteinExistence type="predicted"/>
<dbReference type="GO" id="GO:0008270">
    <property type="term" value="F:zinc ion binding"/>
    <property type="evidence" value="ECO:0007669"/>
    <property type="project" value="UniProtKB-KW"/>
</dbReference>
<evidence type="ECO:0000256" key="3">
    <source>
        <dbReference type="ARBA" id="ARBA00022833"/>
    </source>
</evidence>
<keyword evidence="5" id="KW-1185">Reference proteome</keyword>
<keyword evidence="3" id="KW-0862">Zinc</keyword>